<organism evidence="2 3">
    <name type="scientific">Papaver somniferum</name>
    <name type="common">Opium poppy</name>
    <dbReference type="NCBI Taxonomy" id="3469"/>
    <lineage>
        <taxon>Eukaryota</taxon>
        <taxon>Viridiplantae</taxon>
        <taxon>Streptophyta</taxon>
        <taxon>Embryophyta</taxon>
        <taxon>Tracheophyta</taxon>
        <taxon>Spermatophyta</taxon>
        <taxon>Magnoliopsida</taxon>
        <taxon>Ranunculales</taxon>
        <taxon>Papaveraceae</taxon>
        <taxon>Papaveroideae</taxon>
        <taxon>Papaver</taxon>
    </lineage>
</organism>
<evidence type="ECO:0000256" key="1">
    <source>
        <dbReference type="SAM" id="MobiDB-lite"/>
    </source>
</evidence>
<feature type="compositionally biased region" description="Low complexity" evidence="1">
    <location>
        <begin position="25"/>
        <end position="42"/>
    </location>
</feature>
<dbReference type="Proteomes" id="UP000316621">
    <property type="component" value="Chromosome 4"/>
</dbReference>
<gene>
    <name evidence="2" type="ORF">C5167_004496</name>
</gene>
<dbReference type="AlphaFoldDB" id="A0A4Y7JC29"/>
<protein>
    <submittedName>
        <fullName evidence="2">Uncharacterized protein</fullName>
    </submittedName>
</protein>
<dbReference type="EMBL" id="CM010718">
    <property type="protein sequence ID" value="RZC57195.1"/>
    <property type="molecule type" value="Genomic_DNA"/>
</dbReference>
<evidence type="ECO:0000313" key="3">
    <source>
        <dbReference type="Proteomes" id="UP000316621"/>
    </source>
</evidence>
<proteinExistence type="predicted"/>
<name>A0A4Y7JC29_PAPSO</name>
<dbReference type="Gramene" id="RZC57195">
    <property type="protein sequence ID" value="RZC57195"/>
    <property type="gene ID" value="C5167_004496"/>
</dbReference>
<sequence length="99" mass="11307">MSEKVVYAILNRGEHWTPFRKHTSGSKYGCSTSSSTANSCESESPKINIYGTNIKYHHARRGREAVFEQQFGDDKKSYTDLVSYVKAIEETNPDSYENF</sequence>
<reference evidence="2 3" key="1">
    <citation type="journal article" date="2018" name="Science">
        <title>The opium poppy genome and morphinan production.</title>
        <authorList>
            <person name="Guo L."/>
            <person name="Winzer T."/>
            <person name="Yang X."/>
            <person name="Li Y."/>
            <person name="Ning Z."/>
            <person name="He Z."/>
            <person name="Teodor R."/>
            <person name="Lu Y."/>
            <person name="Bowser T.A."/>
            <person name="Graham I.A."/>
            <person name="Ye K."/>
        </authorList>
    </citation>
    <scope>NUCLEOTIDE SEQUENCE [LARGE SCALE GENOMIC DNA]</scope>
    <source>
        <strain evidence="3">cv. HN1</strain>
        <tissue evidence="2">Leaves</tissue>
    </source>
</reference>
<accession>A0A4Y7JC29</accession>
<feature type="region of interest" description="Disordered" evidence="1">
    <location>
        <begin position="23"/>
        <end position="42"/>
    </location>
</feature>
<evidence type="ECO:0000313" key="2">
    <source>
        <dbReference type="EMBL" id="RZC57195.1"/>
    </source>
</evidence>
<keyword evidence="3" id="KW-1185">Reference proteome</keyword>